<protein>
    <submittedName>
        <fullName evidence="3">DUF5132 domain-containing protein</fullName>
    </submittedName>
</protein>
<feature type="transmembrane region" description="Helical" evidence="2">
    <location>
        <begin position="12"/>
        <end position="36"/>
    </location>
</feature>
<reference evidence="3 4" key="1">
    <citation type="submission" date="2018-03" db="EMBL/GenBank/DDBJ databases">
        <title>Whole genome analyses suggest that Burkholderia sensu lato contains two further novel genera in the rhizoxinica-symbiotica group Mycetohabitans gen. nov., and Trinickia gen. nov.: implications for the evolution of diazotrophy and nodulation in the Burkholderiaceae.</title>
        <authorList>
            <person name="Estrada De Los Santos P."/>
            <person name="Palmer M."/>
            <person name="Chavez-Ramirez B."/>
            <person name="Steenkamp E.T."/>
            <person name="Hirsch A.M."/>
            <person name="Manyaka P."/>
            <person name="Maluk M."/>
            <person name="Lafos M."/>
            <person name="Crook M."/>
            <person name="Gross E."/>
            <person name="Simon M.F."/>
            <person name="Bueno Dos Reis Junior F."/>
            <person name="Poole P.S."/>
            <person name="Venter S.N."/>
            <person name="James E.K."/>
        </authorList>
    </citation>
    <scope>NUCLEOTIDE SEQUENCE [LARGE SCALE GENOMIC DNA]</scope>
    <source>
        <strain evidence="3 4">JPY-366</strain>
    </source>
</reference>
<feature type="region of interest" description="Disordered" evidence="1">
    <location>
        <begin position="84"/>
        <end position="118"/>
    </location>
</feature>
<proteinExistence type="predicted"/>
<keyword evidence="2" id="KW-0472">Membrane</keyword>
<accession>A0A2T3XMZ7</accession>
<comment type="caution">
    <text evidence="3">The sequence shown here is derived from an EMBL/GenBank/DDBJ whole genome shotgun (WGS) entry which is preliminary data.</text>
</comment>
<name>A0A2T3XMZ7_9BURK</name>
<keyword evidence="2" id="KW-1133">Transmembrane helix</keyword>
<dbReference type="Proteomes" id="UP000240638">
    <property type="component" value="Unassembled WGS sequence"/>
</dbReference>
<sequence>MAGLDDFFRGNVLAGLAVGVGAVVLAPVVLPVVAAVSKPLAKTAIKTGVILFDKGREAAAEMAEVFEDLVAEARAELEHPHPHEGAIVEGMSAAGAAHGANGGEAAASSPSQDHPGAS</sequence>
<gene>
    <name evidence="3" type="ORF">C9I57_25565</name>
</gene>
<evidence type="ECO:0000256" key="1">
    <source>
        <dbReference type="SAM" id="MobiDB-lite"/>
    </source>
</evidence>
<organism evidence="3 4">
    <name type="scientific">Trinickia symbiotica</name>
    <dbReference type="NCBI Taxonomy" id="863227"/>
    <lineage>
        <taxon>Bacteria</taxon>
        <taxon>Pseudomonadati</taxon>
        <taxon>Pseudomonadota</taxon>
        <taxon>Betaproteobacteria</taxon>
        <taxon>Burkholderiales</taxon>
        <taxon>Burkholderiaceae</taxon>
        <taxon>Trinickia</taxon>
    </lineage>
</organism>
<dbReference type="EMBL" id="PYUC01000015">
    <property type="protein sequence ID" value="PTB17896.1"/>
    <property type="molecule type" value="Genomic_DNA"/>
</dbReference>
<evidence type="ECO:0000313" key="4">
    <source>
        <dbReference type="Proteomes" id="UP000240638"/>
    </source>
</evidence>
<evidence type="ECO:0000313" key="3">
    <source>
        <dbReference type="EMBL" id="PTB17896.1"/>
    </source>
</evidence>
<feature type="compositionally biased region" description="Low complexity" evidence="1">
    <location>
        <begin position="92"/>
        <end position="111"/>
    </location>
</feature>
<evidence type="ECO:0000256" key="2">
    <source>
        <dbReference type="SAM" id="Phobius"/>
    </source>
</evidence>
<keyword evidence="2" id="KW-0812">Transmembrane</keyword>
<dbReference type="InterPro" id="IPR033456">
    <property type="entry name" value="DUF5132"/>
</dbReference>
<dbReference type="RefSeq" id="WP_107153386.1">
    <property type="nucleotide sequence ID" value="NZ_PYUC01000015.1"/>
</dbReference>
<dbReference type="AlphaFoldDB" id="A0A2T3XMZ7"/>
<dbReference type="Pfam" id="PF17195">
    <property type="entry name" value="DUF5132"/>
    <property type="match status" value="1"/>
</dbReference>